<accession>A0ABC9WB81</accession>
<evidence type="ECO:0000313" key="2">
    <source>
        <dbReference type="EMBL" id="GAB0182623.1"/>
    </source>
</evidence>
<protein>
    <submittedName>
        <fullName evidence="2">Uncharacterized protein</fullName>
    </submittedName>
</protein>
<proteinExistence type="predicted"/>
<reference evidence="2 3" key="1">
    <citation type="submission" date="2024-06" db="EMBL/GenBank/DDBJ databases">
        <title>The draft genome of Grus japonensis, version 3.</title>
        <authorList>
            <person name="Nabeshima K."/>
            <person name="Suzuki S."/>
            <person name="Onuma M."/>
        </authorList>
    </citation>
    <scope>NUCLEOTIDE SEQUENCE [LARGE SCALE GENOMIC DNA]</scope>
    <source>
        <strain evidence="2 3">451A</strain>
    </source>
</reference>
<comment type="caution">
    <text evidence="2">The sequence shown here is derived from an EMBL/GenBank/DDBJ whole genome shotgun (WGS) entry which is preliminary data.</text>
</comment>
<organism evidence="2 3">
    <name type="scientific">Grus japonensis</name>
    <name type="common">Japanese crane</name>
    <name type="synonym">Red-crowned crane</name>
    <dbReference type="NCBI Taxonomy" id="30415"/>
    <lineage>
        <taxon>Eukaryota</taxon>
        <taxon>Metazoa</taxon>
        <taxon>Chordata</taxon>
        <taxon>Craniata</taxon>
        <taxon>Vertebrata</taxon>
        <taxon>Euteleostomi</taxon>
        <taxon>Archelosauria</taxon>
        <taxon>Archosauria</taxon>
        <taxon>Dinosauria</taxon>
        <taxon>Saurischia</taxon>
        <taxon>Theropoda</taxon>
        <taxon>Coelurosauria</taxon>
        <taxon>Aves</taxon>
        <taxon>Neognathae</taxon>
        <taxon>Neoaves</taxon>
        <taxon>Gruiformes</taxon>
        <taxon>Gruidae</taxon>
        <taxon>Grus</taxon>
    </lineage>
</organism>
<evidence type="ECO:0000256" key="1">
    <source>
        <dbReference type="SAM" id="MobiDB-lite"/>
    </source>
</evidence>
<evidence type="ECO:0000313" key="3">
    <source>
        <dbReference type="Proteomes" id="UP001623348"/>
    </source>
</evidence>
<dbReference type="EMBL" id="BAAFJT010000002">
    <property type="protein sequence ID" value="GAB0182623.1"/>
    <property type="molecule type" value="Genomic_DNA"/>
</dbReference>
<dbReference type="Proteomes" id="UP001623348">
    <property type="component" value="Unassembled WGS sequence"/>
</dbReference>
<keyword evidence="3" id="KW-1185">Reference proteome</keyword>
<feature type="compositionally biased region" description="Basic and acidic residues" evidence="1">
    <location>
        <begin position="18"/>
        <end position="34"/>
    </location>
</feature>
<feature type="region of interest" description="Disordered" evidence="1">
    <location>
        <begin position="1"/>
        <end position="34"/>
    </location>
</feature>
<gene>
    <name evidence="2" type="ORF">GRJ2_000727600</name>
</gene>
<name>A0ABC9WB81_GRUJA</name>
<sequence>MHVAASNSLPEEFPFQEMRQKREEARRRKSERAMEKRTLKRSYIQQQDCIWQHMHAFKPNFLRFNVFGQKSELYSEKDKKEGSIIGNEMQHIAMKIFKMRFDFGFNYEHFF</sequence>
<dbReference type="AlphaFoldDB" id="A0ABC9WB81"/>